<proteinExistence type="inferred from homology"/>
<keyword evidence="2" id="KW-0732">Signal</keyword>
<dbReference type="PANTHER" id="PTHR46145:SF4">
    <property type="entry name" value="HEPARANASE"/>
    <property type="match status" value="1"/>
</dbReference>
<comment type="caution">
    <text evidence="3">The sequence shown here is derived from an EMBL/GenBank/DDBJ whole genome shotgun (WGS) entry which is preliminary data.</text>
</comment>
<keyword evidence="4" id="KW-1185">Reference proteome</keyword>
<evidence type="ECO:0000313" key="3">
    <source>
        <dbReference type="EMBL" id="KAJ8940369.1"/>
    </source>
</evidence>
<dbReference type="InterPro" id="IPR005199">
    <property type="entry name" value="Glyco_hydro_79"/>
</dbReference>
<reference evidence="3" key="1">
    <citation type="journal article" date="2023" name="Insect Mol. Biol.">
        <title>Genome sequencing provides insights into the evolution of gene families encoding plant cell wall-degrading enzymes in longhorned beetles.</title>
        <authorList>
            <person name="Shin N.R."/>
            <person name="Okamura Y."/>
            <person name="Kirsch R."/>
            <person name="Pauchet Y."/>
        </authorList>
    </citation>
    <scope>NUCLEOTIDE SEQUENCE</scope>
    <source>
        <strain evidence="3">AMC_N1</strain>
    </source>
</reference>
<dbReference type="Pfam" id="PF03662">
    <property type="entry name" value="Glyco_hydro_79n"/>
    <property type="match status" value="1"/>
</dbReference>
<feature type="chain" id="PRO_5044012522" evidence="2">
    <location>
        <begin position="17"/>
        <end position="204"/>
    </location>
</feature>
<dbReference type="PANTHER" id="PTHR46145">
    <property type="entry name" value="HEPARANASE"/>
    <property type="match status" value="1"/>
</dbReference>
<dbReference type="AlphaFoldDB" id="A0AAV8XPK0"/>
<evidence type="ECO:0000256" key="1">
    <source>
        <dbReference type="ARBA" id="ARBA00009800"/>
    </source>
</evidence>
<dbReference type="SUPFAM" id="SSF51445">
    <property type="entry name" value="(Trans)glycosidases"/>
    <property type="match status" value="1"/>
</dbReference>
<protein>
    <submittedName>
        <fullName evidence="3">Uncharacterized protein</fullName>
    </submittedName>
</protein>
<dbReference type="GO" id="GO:0031012">
    <property type="term" value="C:extracellular matrix"/>
    <property type="evidence" value="ECO:0007669"/>
    <property type="project" value="TreeGrafter"/>
</dbReference>
<evidence type="ECO:0000313" key="4">
    <source>
        <dbReference type="Proteomes" id="UP001162162"/>
    </source>
</evidence>
<accession>A0AAV8XPK0</accession>
<organism evidence="3 4">
    <name type="scientific">Aromia moschata</name>
    <dbReference type="NCBI Taxonomy" id="1265417"/>
    <lineage>
        <taxon>Eukaryota</taxon>
        <taxon>Metazoa</taxon>
        <taxon>Ecdysozoa</taxon>
        <taxon>Arthropoda</taxon>
        <taxon>Hexapoda</taxon>
        <taxon>Insecta</taxon>
        <taxon>Pterygota</taxon>
        <taxon>Neoptera</taxon>
        <taxon>Endopterygota</taxon>
        <taxon>Coleoptera</taxon>
        <taxon>Polyphaga</taxon>
        <taxon>Cucujiformia</taxon>
        <taxon>Chrysomeloidea</taxon>
        <taxon>Cerambycidae</taxon>
        <taxon>Cerambycinae</taxon>
        <taxon>Callichromatini</taxon>
        <taxon>Aromia</taxon>
    </lineage>
</organism>
<dbReference type="Proteomes" id="UP001162162">
    <property type="component" value="Unassembled WGS sequence"/>
</dbReference>
<dbReference type="GO" id="GO:0005615">
    <property type="term" value="C:extracellular space"/>
    <property type="evidence" value="ECO:0007669"/>
    <property type="project" value="TreeGrafter"/>
</dbReference>
<feature type="signal peptide" evidence="2">
    <location>
        <begin position="1"/>
        <end position="16"/>
    </location>
</feature>
<dbReference type="EMBL" id="JAPWTK010000435">
    <property type="protein sequence ID" value="KAJ8940369.1"/>
    <property type="molecule type" value="Genomic_DNA"/>
</dbReference>
<evidence type="ECO:0000256" key="2">
    <source>
        <dbReference type="SAM" id="SignalP"/>
    </source>
</evidence>
<dbReference type="GO" id="GO:0016020">
    <property type="term" value="C:membrane"/>
    <property type="evidence" value="ECO:0007669"/>
    <property type="project" value="InterPro"/>
</dbReference>
<gene>
    <name evidence="3" type="ORF">NQ318_015762</name>
</gene>
<dbReference type="Gene3D" id="3.20.20.80">
    <property type="entry name" value="Glycosidases"/>
    <property type="match status" value="1"/>
</dbReference>
<dbReference type="InterPro" id="IPR017853">
    <property type="entry name" value="GH"/>
</dbReference>
<dbReference type="GO" id="GO:0016798">
    <property type="term" value="F:hydrolase activity, acting on glycosyl bonds"/>
    <property type="evidence" value="ECO:0007669"/>
    <property type="project" value="InterPro"/>
</dbReference>
<comment type="similarity">
    <text evidence="1">Belongs to the glycosyl hydrolase 79 family.</text>
</comment>
<name>A0AAV8XPK0_9CUCU</name>
<sequence length="204" mass="22578">MIVPLLVLLIIDKSTGRLIDEEQIIQIDRSEPATYQTSTKFVSTTFDCSNIANGLSDFDMTSQKLTKVLGHLSPSYIRIGGTLGDRLFFSPDSVDTNKNMESTISDFTMTGTQWLQLTNLAQQANLDVIFQLNALIRLEDGSWDYSNPESLISFSNEHKLNVNWELGNGHTYIKFVPGWSFDPIASFLVHPVSLGIAASGGRGI</sequence>